<evidence type="ECO:0000259" key="2">
    <source>
        <dbReference type="Pfam" id="PF25054"/>
    </source>
</evidence>
<sequence length="177" mass="19575">MGSKGGGGGGGPPPPSPPSPVLCCMCGDHGLQQELFRCKICLFRSQHKYCSDLYPKAEAYRACNWCLREEGAKHLHYKEENTTIENHNSNNNNNSTSSSSNTITTSNTNGLKLHRGSFASHLNKPIKKQRLLLNRSASDVTERLRTPEEVSPSSLGKGRQAFRGKVRRYKLLEEVSS</sequence>
<dbReference type="PANTHER" id="PTHR33779:SF1">
    <property type="entry name" value="EXPRESSED PROTEIN"/>
    <property type="match status" value="1"/>
</dbReference>
<dbReference type="EMBL" id="LR862132">
    <property type="protein sequence ID" value="CAD1838116.1"/>
    <property type="molecule type" value="Genomic_DNA"/>
</dbReference>
<proteinExistence type="predicted"/>
<protein>
    <recommendedName>
        <fullName evidence="2">PHD-type zinc finger plants domain-containing protein</fullName>
    </recommendedName>
</protein>
<dbReference type="AlphaFoldDB" id="A0A6V7Q5J8"/>
<name>A0A6V7Q5J8_ANACO</name>
<accession>A0A6V7Q5J8</accession>
<evidence type="ECO:0000313" key="3">
    <source>
        <dbReference type="EMBL" id="CAD1838116.1"/>
    </source>
</evidence>
<gene>
    <name evidence="3" type="ORF">CB5_LOCUS21327</name>
</gene>
<feature type="region of interest" description="Disordered" evidence="1">
    <location>
        <begin position="83"/>
        <end position="109"/>
    </location>
</feature>
<feature type="domain" description="PHD-type zinc finger plants" evidence="2">
    <location>
        <begin position="24"/>
        <end position="66"/>
    </location>
</feature>
<evidence type="ECO:0000256" key="1">
    <source>
        <dbReference type="SAM" id="MobiDB-lite"/>
    </source>
</evidence>
<dbReference type="InterPro" id="IPR056874">
    <property type="entry name" value="PHD_dom_pln"/>
</dbReference>
<dbReference type="Pfam" id="PF25054">
    <property type="entry name" value="PHD_pln"/>
    <property type="match status" value="1"/>
</dbReference>
<dbReference type="PANTHER" id="PTHR33779">
    <property type="entry name" value="EXPRESSED PROTEIN"/>
    <property type="match status" value="1"/>
</dbReference>
<organism evidence="3">
    <name type="scientific">Ananas comosus var. bracteatus</name>
    <name type="common">red pineapple</name>
    <dbReference type="NCBI Taxonomy" id="296719"/>
    <lineage>
        <taxon>Eukaryota</taxon>
        <taxon>Viridiplantae</taxon>
        <taxon>Streptophyta</taxon>
        <taxon>Embryophyta</taxon>
        <taxon>Tracheophyta</taxon>
        <taxon>Spermatophyta</taxon>
        <taxon>Magnoliopsida</taxon>
        <taxon>Liliopsida</taxon>
        <taxon>Poales</taxon>
        <taxon>Bromeliaceae</taxon>
        <taxon>Bromelioideae</taxon>
        <taxon>Ananas</taxon>
    </lineage>
</organism>
<feature type="region of interest" description="Disordered" evidence="1">
    <location>
        <begin position="138"/>
        <end position="161"/>
    </location>
</feature>
<reference evidence="3" key="1">
    <citation type="submission" date="2020-07" db="EMBL/GenBank/DDBJ databases">
        <authorList>
            <person name="Lin J."/>
        </authorList>
    </citation>
    <scope>NUCLEOTIDE SEQUENCE</scope>
</reference>